<sequence length="531" mass="58508">SSSNSTPLILVDGVERSFSQLDPNEVADIAILKDASATAVFGVRGANGVILVTTKRGEAGKTNISFSGSWGMSVPTDFLDFANSYDYATAYNNAQLSDGISPNQLKYSKEAIQAFKDHSQPLLYPDMDWIDYILKDYSLQSQYNMNISGGNETARFFISAGIFKQGGLFETYNADPNENFSYDRYNYRANLDINMSKTTTLSLTSGGRLEVRTEIGGGEDNLFTYLMDSPPMAGAGIVDGKRIVANKEYVGDYARDGLDTFYGRGYTRSYTHVLNFDLQLVQKLDMITSGLSFKIKGSYNGNYNLNKARNGSLPTYQPVKLADGGIGFQKSGDVGNLGYNESNGSGRNWYAEAGLDYAHQFGAHNVTALLLYNQTKNYYPWPYSDIPTGYVGLVGRVTYNYNSRYLLDLNMGYNGSENFAPGKRYGLFPSASVGWVPTAEAFLEDSDFLSYLKVRYSYGIVGNDRSGNRFLYLPGSYDFSLHSGAGMYRGSGYNFGTNINVYQPVAHESSLGNPNVSWETAVKQNIGVDVK</sequence>
<gene>
    <name evidence="1" type="ORF">EZS27_033989</name>
</gene>
<dbReference type="InterPro" id="IPR037066">
    <property type="entry name" value="Plug_dom_sf"/>
</dbReference>
<evidence type="ECO:0000313" key="1">
    <source>
        <dbReference type="EMBL" id="KAA6315576.1"/>
    </source>
</evidence>
<organism evidence="1">
    <name type="scientific">termite gut metagenome</name>
    <dbReference type="NCBI Taxonomy" id="433724"/>
    <lineage>
        <taxon>unclassified sequences</taxon>
        <taxon>metagenomes</taxon>
        <taxon>organismal metagenomes</taxon>
    </lineage>
</organism>
<reference evidence="1" key="1">
    <citation type="submission" date="2019-03" db="EMBL/GenBank/DDBJ databases">
        <title>Single cell metagenomics reveals metabolic interactions within the superorganism composed of flagellate Streblomastix strix and complex community of Bacteroidetes bacteria on its surface.</title>
        <authorList>
            <person name="Treitli S.C."/>
            <person name="Kolisko M."/>
            <person name="Husnik F."/>
            <person name="Keeling P."/>
            <person name="Hampl V."/>
        </authorList>
    </citation>
    <scope>NUCLEOTIDE SEQUENCE</scope>
    <source>
        <strain evidence="1">STM</strain>
    </source>
</reference>
<protein>
    <submittedName>
        <fullName evidence="1">TonB-dependent receptor SusC</fullName>
    </submittedName>
</protein>
<feature type="non-terminal residue" evidence="1">
    <location>
        <position position="1"/>
    </location>
</feature>
<dbReference type="Gene3D" id="2.170.130.10">
    <property type="entry name" value="TonB-dependent receptor, plug domain"/>
    <property type="match status" value="1"/>
</dbReference>
<accession>A0A5J4Q132</accession>
<proteinExistence type="predicted"/>
<dbReference type="NCBIfam" id="TIGR04057">
    <property type="entry name" value="SusC_RagA_signa"/>
    <property type="match status" value="1"/>
</dbReference>
<feature type="non-terminal residue" evidence="1">
    <location>
        <position position="531"/>
    </location>
</feature>
<dbReference type="InterPro" id="IPR023996">
    <property type="entry name" value="TonB-dep_OMP_SusC/RagA"/>
</dbReference>
<dbReference type="AlphaFoldDB" id="A0A5J4Q132"/>
<dbReference type="SUPFAM" id="SSF56935">
    <property type="entry name" value="Porins"/>
    <property type="match status" value="1"/>
</dbReference>
<name>A0A5J4Q132_9ZZZZ</name>
<dbReference type="InterPro" id="IPR023997">
    <property type="entry name" value="TonB-dep_OMP_SusC/RagA_CS"/>
</dbReference>
<comment type="caution">
    <text evidence="1">The sequence shown here is derived from an EMBL/GenBank/DDBJ whole genome shotgun (WGS) entry which is preliminary data.</text>
</comment>
<dbReference type="NCBIfam" id="TIGR04056">
    <property type="entry name" value="OMP_RagA_SusC"/>
    <property type="match status" value="1"/>
</dbReference>
<dbReference type="EMBL" id="SNRY01005201">
    <property type="protein sequence ID" value="KAA6315576.1"/>
    <property type="molecule type" value="Genomic_DNA"/>
</dbReference>
<keyword evidence="1" id="KW-0675">Receptor</keyword>